<dbReference type="AlphaFoldDB" id="A0A7E4WAT6"/>
<accession>A0A7E4WAT6</accession>
<name>A0A7E4WAT6_PANRE</name>
<dbReference type="WBParaSite" id="Pan_g9046.t1">
    <property type="protein sequence ID" value="Pan_g9046.t1"/>
    <property type="gene ID" value="Pan_g9046"/>
</dbReference>
<protein>
    <submittedName>
        <fullName evidence="2">NR LBD domain-containing protein</fullName>
    </submittedName>
</protein>
<reference evidence="2" key="2">
    <citation type="submission" date="2020-10" db="UniProtKB">
        <authorList>
            <consortium name="WormBaseParasite"/>
        </authorList>
    </citation>
    <scope>IDENTIFICATION</scope>
</reference>
<keyword evidence="1" id="KW-1185">Reference proteome</keyword>
<evidence type="ECO:0000313" key="1">
    <source>
        <dbReference type="Proteomes" id="UP000492821"/>
    </source>
</evidence>
<reference evidence="1" key="1">
    <citation type="journal article" date="2013" name="Genetics">
        <title>The draft genome and transcriptome of Panagrellus redivivus are shaped by the harsh demands of a free-living lifestyle.</title>
        <authorList>
            <person name="Srinivasan J."/>
            <person name="Dillman A.R."/>
            <person name="Macchietto M.G."/>
            <person name="Heikkinen L."/>
            <person name="Lakso M."/>
            <person name="Fracchia K.M."/>
            <person name="Antoshechkin I."/>
            <person name="Mortazavi A."/>
            <person name="Wong G."/>
            <person name="Sternberg P.W."/>
        </authorList>
    </citation>
    <scope>NUCLEOTIDE SEQUENCE [LARGE SCALE GENOMIC DNA]</scope>
    <source>
        <strain evidence="1">MT8872</strain>
    </source>
</reference>
<evidence type="ECO:0000313" key="2">
    <source>
        <dbReference type="WBParaSite" id="Pan_g9046.t1"/>
    </source>
</evidence>
<organism evidence="1 2">
    <name type="scientific">Panagrellus redivivus</name>
    <name type="common">Microworm</name>
    <dbReference type="NCBI Taxonomy" id="6233"/>
    <lineage>
        <taxon>Eukaryota</taxon>
        <taxon>Metazoa</taxon>
        <taxon>Ecdysozoa</taxon>
        <taxon>Nematoda</taxon>
        <taxon>Chromadorea</taxon>
        <taxon>Rhabditida</taxon>
        <taxon>Tylenchina</taxon>
        <taxon>Panagrolaimomorpha</taxon>
        <taxon>Panagrolaimoidea</taxon>
        <taxon>Panagrolaimidae</taxon>
        <taxon>Panagrellus</taxon>
    </lineage>
</organism>
<dbReference type="Proteomes" id="UP000492821">
    <property type="component" value="Unassembled WGS sequence"/>
</dbReference>
<proteinExistence type="predicted"/>
<sequence>MLILSLSRLYERIDVANFEFYLLIKHIYALCTTYQLSFPKHTPQISNFLNIIAGRIMKEITLLQAKFKDGKNLPYEFQSRLVALLPPGELVQRE</sequence>